<gene>
    <name evidence="2" type="ORF">DI536_03890</name>
</gene>
<dbReference type="GO" id="GO:0035438">
    <property type="term" value="F:cyclic-di-GMP binding"/>
    <property type="evidence" value="ECO:0007669"/>
    <property type="project" value="InterPro"/>
</dbReference>
<comment type="caution">
    <text evidence="2">The sequence shown here is derived from an EMBL/GenBank/DDBJ whole genome shotgun (WGS) entry which is preliminary data.</text>
</comment>
<organism evidence="2 3">
    <name type="scientific">Archangium gephyra</name>
    <dbReference type="NCBI Taxonomy" id="48"/>
    <lineage>
        <taxon>Bacteria</taxon>
        <taxon>Pseudomonadati</taxon>
        <taxon>Myxococcota</taxon>
        <taxon>Myxococcia</taxon>
        <taxon>Myxococcales</taxon>
        <taxon>Cystobacterineae</taxon>
        <taxon>Archangiaceae</taxon>
        <taxon>Archangium</taxon>
    </lineage>
</organism>
<dbReference type="Pfam" id="PF07238">
    <property type="entry name" value="PilZ"/>
    <property type="match status" value="1"/>
</dbReference>
<name>A0A2W5TPG9_9BACT</name>
<protein>
    <recommendedName>
        <fullName evidence="1">PilZ domain-containing protein</fullName>
    </recommendedName>
</protein>
<dbReference type="SUPFAM" id="SSF141371">
    <property type="entry name" value="PilZ domain-like"/>
    <property type="match status" value="1"/>
</dbReference>
<evidence type="ECO:0000259" key="1">
    <source>
        <dbReference type="Pfam" id="PF07238"/>
    </source>
</evidence>
<accession>A0A2W5TPG9</accession>
<evidence type="ECO:0000313" key="3">
    <source>
        <dbReference type="Proteomes" id="UP000249061"/>
    </source>
</evidence>
<feature type="domain" description="PilZ" evidence="1">
    <location>
        <begin position="4"/>
        <end position="98"/>
    </location>
</feature>
<reference evidence="2 3" key="1">
    <citation type="submission" date="2017-08" db="EMBL/GenBank/DDBJ databases">
        <title>Infants hospitalized years apart are colonized by the same room-sourced microbial strains.</title>
        <authorList>
            <person name="Brooks B."/>
            <person name="Olm M.R."/>
            <person name="Firek B.A."/>
            <person name="Baker R."/>
            <person name="Thomas B.C."/>
            <person name="Morowitz M.J."/>
            <person name="Banfield J.F."/>
        </authorList>
    </citation>
    <scope>NUCLEOTIDE SEQUENCE [LARGE SCALE GENOMIC DNA]</scope>
    <source>
        <strain evidence="2">S2_003_000_R2_14</strain>
    </source>
</reference>
<proteinExistence type="predicted"/>
<dbReference type="InterPro" id="IPR009875">
    <property type="entry name" value="PilZ_domain"/>
</dbReference>
<dbReference type="Gene3D" id="2.40.10.220">
    <property type="entry name" value="predicted glycosyltransferase like domains"/>
    <property type="match status" value="1"/>
</dbReference>
<dbReference type="Proteomes" id="UP000249061">
    <property type="component" value="Unassembled WGS sequence"/>
</dbReference>
<sequence>MGEERRQHPRIECRFPASAYGPRGPIRGTCTNISVGGLFLEGVVISQESVTAVVTVEFPTGALSFHAQVRRVSLTPRGTGFQFLRLEPQHVAALQKYTTK</sequence>
<evidence type="ECO:0000313" key="2">
    <source>
        <dbReference type="EMBL" id="PZR17470.1"/>
    </source>
</evidence>
<dbReference type="AlphaFoldDB" id="A0A2W5TPG9"/>
<dbReference type="EMBL" id="QFQP01000002">
    <property type="protein sequence ID" value="PZR17470.1"/>
    <property type="molecule type" value="Genomic_DNA"/>
</dbReference>